<organism evidence="10 11">
    <name type="scientific">Peptococcus niger</name>
    <dbReference type="NCBI Taxonomy" id="2741"/>
    <lineage>
        <taxon>Bacteria</taxon>
        <taxon>Bacillati</taxon>
        <taxon>Bacillota</taxon>
        <taxon>Clostridia</taxon>
        <taxon>Eubacteriales</taxon>
        <taxon>Peptococcaceae</taxon>
        <taxon>Peptococcus</taxon>
    </lineage>
</organism>
<evidence type="ECO:0000313" key="10">
    <source>
        <dbReference type="EMBL" id="SDD13597.1"/>
    </source>
</evidence>
<comment type="subcellular location">
    <subcellularLocation>
        <location evidence="8">Cytoplasm</location>
    </subcellularLocation>
</comment>
<sequence length="126" mass="13822">MAVVGIGTDLCSVARIREAWSRHEQFCARICTAEERAYIGRSAERLAARFAAKEAAFKAFGLGLGPLGWHDVEVLHDDKGRPQLILSEKALAIAGEMGIERWQVSLSHEREMAIAVVILEGKVCTC</sequence>
<keyword evidence="5 8" id="KW-0460">Magnesium</keyword>
<keyword evidence="1 8" id="KW-0444">Lipid biosynthesis</keyword>
<dbReference type="OrthoDB" id="517356at2"/>
<feature type="domain" description="4'-phosphopantetheinyl transferase" evidence="9">
    <location>
        <begin position="5"/>
        <end position="97"/>
    </location>
</feature>
<dbReference type="STRING" id="2741.SAMN04489866_101271"/>
<evidence type="ECO:0000256" key="3">
    <source>
        <dbReference type="ARBA" id="ARBA00022723"/>
    </source>
</evidence>
<dbReference type="InterPro" id="IPR004568">
    <property type="entry name" value="Ppantetheine-prot_Trfase_dom"/>
</dbReference>
<keyword evidence="2 8" id="KW-0808">Transferase</keyword>
<comment type="function">
    <text evidence="8">Transfers the 4'-phosphopantetheine moiety from coenzyme A to a Ser of acyl-carrier-protein.</text>
</comment>
<dbReference type="EMBL" id="FNAF01000001">
    <property type="protein sequence ID" value="SDD13597.1"/>
    <property type="molecule type" value="Genomic_DNA"/>
</dbReference>
<keyword evidence="4 8" id="KW-0276">Fatty acid metabolism</keyword>
<comment type="similarity">
    <text evidence="8">Belongs to the P-Pant transferase superfamily. AcpS family.</text>
</comment>
<evidence type="ECO:0000256" key="2">
    <source>
        <dbReference type="ARBA" id="ARBA00022679"/>
    </source>
</evidence>
<protein>
    <recommendedName>
        <fullName evidence="8">Holo-[acyl-carrier-protein] synthase</fullName>
        <shortName evidence="8">Holo-ACP synthase</shortName>
        <ecNumber evidence="8">2.7.8.7</ecNumber>
    </recommendedName>
    <alternativeName>
        <fullName evidence="8">4'-phosphopantetheinyl transferase AcpS</fullName>
    </alternativeName>
</protein>
<evidence type="ECO:0000259" key="9">
    <source>
        <dbReference type="Pfam" id="PF01648"/>
    </source>
</evidence>
<keyword evidence="3 8" id="KW-0479">Metal-binding</keyword>
<evidence type="ECO:0000256" key="7">
    <source>
        <dbReference type="ARBA" id="ARBA00023160"/>
    </source>
</evidence>
<dbReference type="GO" id="GO:0008897">
    <property type="term" value="F:holo-[acyl-carrier-protein] synthase activity"/>
    <property type="evidence" value="ECO:0007669"/>
    <property type="project" value="UniProtKB-UniRule"/>
</dbReference>
<keyword evidence="11" id="KW-1185">Reference proteome</keyword>
<dbReference type="NCBIfam" id="TIGR00516">
    <property type="entry name" value="acpS"/>
    <property type="match status" value="1"/>
</dbReference>
<dbReference type="Pfam" id="PF01648">
    <property type="entry name" value="ACPS"/>
    <property type="match status" value="1"/>
</dbReference>
<dbReference type="Proteomes" id="UP000198995">
    <property type="component" value="Unassembled WGS sequence"/>
</dbReference>
<dbReference type="InterPro" id="IPR037143">
    <property type="entry name" value="4-PPantetheinyl_Trfase_dom_sf"/>
</dbReference>
<name>A0A1G6SBS9_PEPNI</name>
<gene>
    <name evidence="8" type="primary">acpS</name>
    <name evidence="10" type="ORF">SAMN04489866_101271</name>
</gene>
<comment type="cofactor">
    <cofactor evidence="8">
        <name>Mg(2+)</name>
        <dbReference type="ChEBI" id="CHEBI:18420"/>
    </cofactor>
</comment>
<dbReference type="InterPro" id="IPR008278">
    <property type="entry name" value="4-PPantetheinyl_Trfase_dom"/>
</dbReference>
<evidence type="ECO:0000256" key="1">
    <source>
        <dbReference type="ARBA" id="ARBA00022516"/>
    </source>
</evidence>
<dbReference type="RefSeq" id="WP_091790949.1">
    <property type="nucleotide sequence ID" value="NZ_FNAF01000001.1"/>
</dbReference>
<dbReference type="NCBIfam" id="TIGR00556">
    <property type="entry name" value="pantethn_trn"/>
    <property type="match status" value="1"/>
</dbReference>
<dbReference type="InterPro" id="IPR002582">
    <property type="entry name" value="ACPS"/>
</dbReference>
<dbReference type="GO" id="GO:0006633">
    <property type="term" value="P:fatty acid biosynthetic process"/>
    <property type="evidence" value="ECO:0007669"/>
    <property type="project" value="UniProtKB-UniRule"/>
</dbReference>
<evidence type="ECO:0000313" key="11">
    <source>
        <dbReference type="Proteomes" id="UP000198995"/>
    </source>
</evidence>
<dbReference type="EC" id="2.7.8.7" evidence="8"/>
<dbReference type="GO" id="GO:0000287">
    <property type="term" value="F:magnesium ion binding"/>
    <property type="evidence" value="ECO:0007669"/>
    <property type="project" value="UniProtKB-UniRule"/>
</dbReference>
<dbReference type="SUPFAM" id="SSF56214">
    <property type="entry name" value="4'-phosphopantetheinyl transferase"/>
    <property type="match status" value="1"/>
</dbReference>
<reference evidence="10 11" key="1">
    <citation type="submission" date="2016-10" db="EMBL/GenBank/DDBJ databases">
        <authorList>
            <person name="de Groot N.N."/>
        </authorList>
    </citation>
    <scope>NUCLEOTIDE SEQUENCE [LARGE SCALE GENOMIC DNA]</scope>
    <source>
        <strain evidence="10 11">DSM 20475</strain>
    </source>
</reference>
<evidence type="ECO:0000256" key="6">
    <source>
        <dbReference type="ARBA" id="ARBA00023098"/>
    </source>
</evidence>
<evidence type="ECO:0000256" key="5">
    <source>
        <dbReference type="ARBA" id="ARBA00022842"/>
    </source>
</evidence>
<dbReference type="Gene3D" id="3.90.470.20">
    <property type="entry name" value="4'-phosphopantetheinyl transferase domain"/>
    <property type="match status" value="1"/>
</dbReference>
<dbReference type="AlphaFoldDB" id="A0A1G6SBS9"/>
<dbReference type="GO" id="GO:0005737">
    <property type="term" value="C:cytoplasm"/>
    <property type="evidence" value="ECO:0007669"/>
    <property type="project" value="UniProtKB-SubCell"/>
</dbReference>
<keyword evidence="6 8" id="KW-0443">Lipid metabolism</keyword>
<dbReference type="HAMAP" id="MF_00101">
    <property type="entry name" value="AcpS"/>
    <property type="match status" value="1"/>
</dbReference>
<evidence type="ECO:0000256" key="8">
    <source>
        <dbReference type="HAMAP-Rule" id="MF_00101"/>
    </source>
</evidence>
<feature type="binding site" evidence="8">
    <location>
        <position position="9"/>
    </location>
    <ligand>
        <name>Mg(2+)</name>
        <dbReference type="ChEBI" id="CHEBI:18420"/>
    </ligand>
</feature>
<feature type="binding site" evidence="8">
    <location>
        <position position="54"/>
    </location>
    <ligand>
        <name>Mg(2+)</name>
        <dbReference type="ChEBI" id="CHEBI:18420"/>
    </ligand>
</feature>
<keyword evidence="8" id="KW-0963">Cytoplasm</keyword>
<comment type="catalytic activity">
    <reaction evidence="8">
        <text>apo-[ACP] + CoA = holo-[ACP] + adenosine 3',5'-bisphosphate + H(+)</text>
        <dbReference type="Rhea" id="RHEA:12068"/>
        <dbReference type="Rhea" id="RHEA-COMP:9685"/>
        <dbReference type="Rhea" id="RHEA-COMP:9690"/>
        <dbReference type="ChEBI" id="CHEBI:15378"/>
        <dbReference type="ChEBI" id="CHEBI:29999"/>
        <dbReference type="ChEBI" id="CHEBI:57287"/>
        <dbReference type="ChEBI" id="CHEBI:58343"/>
        <dbReference type="ChEBI" id="CHEBI:64479"/>
        <dbReference type="EC" id="2.7.8.7"/>
    </reaction>
</comment>
<keyword evidence="7 8" id="KW-0275">Fatty acid biosynthesis</keyword>
<dbReference type="NCBIfam" id="NF000832">
    <property type="entry name" value="PRK00070.3-2"/>
    <property type="match status" value="1"/>
</dbReference>
<accession>A0A1G6SBS9</accession>
<evidence type="ECO:0000256" key="4">
    <source>
        <dbReference type="ARBA" id="ARBA00022832"/>
    </source>
</evidence>
<proteinExistence type="inferred from homology"/>